<evidence type="ECO:0000313" key="2">
    <source>
        <dbReference type="Proteomes" id="UP001151760"/>
    </source>
</evidence>
<dbReference type="PANTHER" id="PTHR47266">
    <property type="entry name" value="ENDONUCLEASE-RELATED"/>
    <property type="match status" value="1"/>
</dbReference>
<accession>A0ABQ5DPE5</accession>
<dbReference type="InterPro" id="IPR036397">
    <property type="entry name" value="RNaseH_sf"/>
</dbReference>
<keyword evidence="2" id="KW-1185">Reference proteome</keyword>
<dbReference type="Gene3D" id="3.30.420.10">
    <property type="entry name" value="Ribonuclease H-like superfamily/Ribonuclease H"/>
    <property type="match status" value="1"/>
</dbReference>
<dbReference type="GO" id="GO:0003964">
    <property type="term" value="F:RNA-directed DNA polymerase activity"/>
    <property type="evidence" value="ECO:0007669"/>
    <property type="project" value="UniProtKB-KW"/>
</dbReference>
<organism evidence="1 2">
    <name type="scientific">Tanacetum coccineum</name>
    <dbReference type="NCBI Taxonomy" id="301880"/>
    <lineage>
        <taxon>Eukaryota</taxon>
        <taxon>Viridiplantae</taxon>
        <taxon>Streptophyta</taxon>
        <taxon>Embryophyta</taxon>
        <taxon>Tracheophyta</taxon>
        <taxon>Spermatophyta</taxon>
        <taxon>Magnoliopsida</taxon>
        <taxon>eudicotyledons</taxon>
        <taxon>Gunneridae</taxon>
        <taxon>Pentapetalae</taxon>
        <taxon>asterids</taxon>
        <taxon>campanulids</taxon>
        <taxon>Asterales</taxon>
        <taxon>Asteraceae</taxon>
        <taxon>Asteroideae</taxon>
        <taxon>Anthemideae</taxon>
        <taxon>Anthemidinae</taxon>
        <taxon>Tanacetum</taxon>
    </lineage>
</organism>
<reference evidence="1" key="2">
    <citation type="submission" date="2022-01" db="EMBL/GenBank/DDBJ databases">
        <authorList>
            <person name="Yamashiro T."/>
            <person name="Shiraishi A."/>
            <person name="Satake H."/>
            <person name="Nakayama K."/>
        </authorList>
    </citation>
    <scope>NUCLEOTIDE SEQUENCE</scope>
</reference>
<keyword evidence="1" id="KW-0548">Nucleotidyltransferase</keyword>
<sequence>MTEAQAHYTNEQKKNYLQWCTLLRSFGSYLVLSKAILYTDHYAIKYLFAKKDAKPRLMRLEKPHQDKLENKKSLKHFFTLENSWIRLPLRADSTPWFADFGELHAGNFVVREVVKNCDSCQRQGKFSQRDEMPQNSIQVCEIFDVWGIDFMGPFPSSKGNKYILVAVDYLSNGLKAERAPTNSLIGLSTAYHPRQLMLWAVEVFKSWFKTILDKDSGRKPCDLVVTKTSDALWAFDSIQTPNSGVSPLRAKLQSKMVIVSSTTLEGDIPVMDIPDLQTFPKDN</sequence>
<keyword evidence="1" id="KW-0808">Transferase</keyword>
<protein>
    <submittedName>
        <fullName evidence="1">Reverse transcriptase domain-containing protein</fullName>
    </submittedName>
</protein>
<dbReference type="InterPro" id="IPR052160">
    <property type="entry name" value="Gypsy_RT_Integrase-like"/>
</dbReference>
<evidence type="ECO:0000313" key="1">
    <source>
        <dbReference type="EMBL" id="GJT41061.1"/>
    </source>
</evidence>
<gene>
    <name evidence="1" type="ORF">Tco_0940926</name>
</gene>
<dbReference type="InterPro" id="IPR012337">
    <property type="entry name" value="RNaseH-like_sf"/>
</dbReference>
<name>A0ABQ5DPE5_9ASTR</name>
<dbReference type="SUPFAM" id="SSF53098">
    <property type="entry name" value="Ribonuclease H-like"/>
    <property type="match status" value="1"/>
</dbReference>
<reference evidence="1" key="1">
    <citation type="journal article" date="2022" name="Int. J. Mol. Sci.">
        <title>Draft Genome of Tanacetum Coccineum: Genomic Comparison of Closely Related Tanacetum-Family Plants.</title>
        <authorList>
            <person name="Yamashiro T."/>
            <person name="Shiraishi A."/>
            <person name="Nakayama K."/>
            <person name="Satake H."/>
        </authorList>
    </citation>
    <scope>NUCLEOTIDE SEQUENCE</scope>
</reference>
<proteinExistence type="predicted"/>
<dbReference type="Proteomes" id="UP001151760">
    <property type="component" value="Unassembled WGS sequence"/>
</dbReference>
<keyword evidence="1" id="KW-0695">RNA-directed DNA polymerase</keyword>
<comment type="caution">
    <text evidence="1">The sequence shown here is derived from an EMBL/GenBank/DDBJ whole genome shotgun (WGS) entry which is preliminary data.</text>
</comment>
<dbReference type="EMBL" id="BQNB010015528">
    <property type="protein sequence ID" value="GJT41061.1"/>
    <property type="molecule type" value="Genomic_DNA"/>
</dbReference>